<protein>
    <submittedName>
        <fullName evidence="9">AI-2E family transporter</fullName>
    </submittedName>
</protein>
<dbReference type="GO" id="GO:0005886">
    <property type="term" value="C:plasma membrane"/>
    <property type="evidence" value="ECO:0007669"/>
    <property type="project" value="UniProtKB-SubCell"/>
</dbReference>
<evidence type="ECO:0000313" key="9">
    <source>
        <dbReference type="EMBL" id="HIT17237.1"/>
    </source>
</evidence>
<evidence type="ECO:0000256" key="6">
    <source>
        <dbReference type="ARBA" id="ARBA00022989"/>
    </source>
</evidence>
<dbReference type="PANTHER" id="PTHR21716:SF53">
    <property type="entry name" value="PERMEASE PERM-RELATED"/>
    <property type="match status" value="1"/>
</dbReference>
<keyword evidence="4" id="KW-1003">Cell membrane</keyword>
<organism evidence="9 10">
    <name type="scientific">Candidatus Caccosoma faecigallinarum</name>
    <dbReference type="NCBI Taxonomy" id="2840720"/>
    <lineage>
        <taxon>Bacteria</taxon>
        <taxon>Bacillati</taxon>
        <taxon>Bacillota</taxon>
        <taxon>Bacillota incertae sedis</taxon>
        <taxon>Candidatus Caccosoma</taxon>
    </lineage>
</organism>
<comment type="similarity">
    <text evidence="2">Belongs to the autoinducer-2 exporter (AI-2E) (TC 2.A.86) family.</text>
</comment>
<comment type="caution">
    <text evidence="9">The sequence shown here is derived from an EMBL/GenBank/DDBJ whole genome shotgun (WGS) entry which is preliminary data.</text>
</comment>
<reference evidence="9" key="1">
    <citation type="submission" date="2020-10" db="EMBL/GenBank/DDBJ databases">
        <authorList>
            <person name="Gilroy R."/>
        </authorList>
    </citation>
    <scope>NUCLEOTIDE SEQUENCE</scope>
    <source>
        <strain evidence="9">14508</strain>
    </source>
</reference>
<evidence type="ECO:0000256" key="8">
    <source>
        <dbReference type="SAM" id="Phobius"/>
    </source>
</evidence>
<accession>A0A9D1G812</accession>
<dbReference type="Proteomes" id="UP000886893">
    <property type="component" value="Unassembled WGS sequence"/>
</dbReference>
<proteinExistence type="inferred from homology"/>
<evidence type="ECO:0000256" key="3">
    <source>
        <dbReference type="ARBA" id="ARBA00022448"/>
    </source>
</evidence>
<feature type="transmembrane region" description="Helical" evidence="8">
    <location>
        <begin position="6"/>
        <end position="24"/>
    </location>
</feature>
<keyword evidence="6 8" id="KW-1133">Transmembrane helix</keyword>
<feature type="transmembrane region" description="Helical" evidence="8">
    <location>
        <begin position="65"/>
        <end position="93"/>
    </location>
</feature>
<keyword evidence="5 8" id="KW-0812">Transmembrane</keyword>
<dbReference type="AlphaFoldDB" id="A0A9D1G812"/>
<keyword evidence="7 8" id="KW-0472">Membrane</keyword>
<dbReference type="InterPro" id="IPR002549">
    <property type="entry name" value="AI-2E-like"/>
</dbReference>
<feature type="non-terminal residue" evidence="9">
    <location>
        <position position="1"/>
    </location>
</feature>
<dbReference type="Pfam" id="PF01594">
    <property type="entry name" value="AI-2E_transport"/>
    <property type="match status" value="1"/>
</dbReference>
<evidence type="ECO:0000256" key="5">
    <source>
        <dbReference type="ARBA" id="ARBA00022692"/>
    </source>
</evidence>
<feature type="transmembrane region" description="Helical" evidence="8">
    <location>
        <begin position="31"/>
        <end position="53"/>
    </location>
</feature>
<evidence type="ECO:0000313" key="10">
    <source>
        <dbReference type="Proteomes" id="UP000886893"/>
    </source>
</evidence>
<dbReference type="EMBL" id="DVKI01000081">
    <property type="protein sequence ID" value="HIT17237.1"/>
    <property type="molecule type" value="Genomic_DNA"/>
</dbReference>
<comment type="subcellular location">
    <subcellularLocation>
        <location evidence="1">Cell membrane</location>
        <topology evidence="1">Multi-pass membrane protein</topology>
    </subcellularLocation>
</comment>
<evidence type="ECO:0000256" key="4">
    <source>
        <dbReference type="ARBA" id="ARBA00022475"/>
    </source>
</evidence>
<sequence length="118" mass="13028">AITNCIPLFGPYISGIPIVLISFLTSTQSGVTALIIIISMQVIDGNIIQPLIMKNILYLHPLENVLGISILTTLFGIVGMIISPVVVTSIKILSKHIKMYRHEDKKEVEAFKNQKNLN</sequence>
<reference evidence="9" key="2">
    <citation type="journal article" date="2021" name="PeerJ">
        <title>Extensive microbial diversity within the chicken gut microbiome revealed by metagenomics and culture.</title>
        <authorList>
            <person name="Gilroy R."/>
            <person name="Ravi A."/>
            <person name="Getino M."/>
            <person name="Pursley I."/>
            <person name="Horton D.L."/>
            <person name="Alikhan N.F."/>
            <person name="Baker D."/>
            <person name="Gharbi K."/>
            <person name="Hall N."/>
            <person name="Watson M."/>
            <person name="Adriaenssens E.M."/>
            <person name="Foster-Nyarko E."/>
            <person name="Jarju S."/>
            <person name="Secka A."/>
            <person name="Antonio M."/>
            <person name="Oren A."/>
            <person name="Chaudhuri R.R."/>
            <person name="La Ragione R."/>
            <person name="Hildebrand F."/>
            <person name="Pallen M.J."/>
        </authorList>
    </citation>
    <scope>NUCLEOTIDE SEQUENCE</scope>
    <source>
        <strain evidence="9">14508</strain>
    </source>
</reference>
<evidence type="ECO:0000256" key="1">
    <source>
        <dbReference type="ARBA" id="ARBA00004651"/>
    </source>
</evidence>
<keyword evidence="3" id="KW-0813">Transport</keyword>
<evidence type="ECO:0000256" key="7">
    <source>
        <dbReference type="ARBA" id="ARBA00023136"/>
    </source>
</evidence>
<evidence type="ECO:0000256" key="2">
    <source>
        <dbReference type="ARBA" id="ARBA00009773"/>
    </source>
</evidence>
<dbReference type="PANTHER" id="PTHR21716">
    <property type="entry name" value="TRANSMEMBRANE PROTEIN"/>
    <property type="match status" value="1"/>
</dbReference>
<name>A0A9D1G812_9FIRM</name>
<gene>
    <name evidence="9" type="ORF">IAD04_02510</name>
</gene>